<dbReference type="InterPro" id="IPR032808">
    <property type="entry name" value="DoxX"/>
</dbReference>
<evidence type="ECO:0000256" key="6">
    <source>
        <dbReference type="SAM" id="Phobius"/>
    </source>
</evidence>
<feature type="transmembrane region" description="Helical" evidence="6">
    <location>
        <begin position="120"/>
        <end position="139"/>
    </location>
</feature>
<evidence type="ECO:0000313" key="7">
    <source>
        <dbReference type="EMBL" id="MDT0346169.1"/>
    </source>
</evidence>
<dbReference type="EMBL" id="JAVREL010000018">
    <property type="protein sequence ID" value="MDT0346169.1"/>
    <property type="molecule type" value="Genomic_DNA"/>
</dbReference>
<organism evidence="7 8">
    <name type="scientific">Streptomyces litchfieldiae</name>
    <dbReference type="NCBI Taxonomy" id="3075543"/>
    <lineage>
        <taxon>Bacteria</taxon>
        <taxon>Bacillati</taxon>
        <taxon>Actinomycetota</taxon>
        <taxon>Actinomycetes</taxon>
        <taxon>Kitasatosporales</taxon>
        <taxon>Streptomycetaceae</taxon>
        <taxon>Streptomyces</taxon>
    </lineage>
</organism>
<accession>A0ABU2MYP8</accession>
<dbReference type="Proteomes" id="UP001183246">
    <property type="component" value="Unassembled WGS sequence"/>
</dbReference>
<feature type="transmembrane region" description="Helical" evidence="6">
    <location>
        <begin position="151"/>
        <end position="171"/>
    </location>
</feature>
<reference evidence="8" key="1">
    <citation type="submission" date="2023-07" db="EMBL/GenBank/DDBJ databases">
        <title>30 novel species of actinomycetes from the DSMZ collection.</title>
        <authorList>
            <person name="Nouioui I."/>
        </authorList>
    </citation>
    <scope>NUCLEOTIDE SEQUENCE [LARGE SCALE GENOMIC DNA]</scope>
    <source>
        <strain evidence="8">DSM 44938</strain>
    </source>
</reference>
<keyword evidence="2 6" id="KW-0812">Transmembrane</keyword>
<evidence type="ECO:0000256" key="4">
    <source>
        <dbReference type="ARBA" id="ARBA00023136"/>
    </source>
</evidence>
<dbReference type="RefSeq" id="WP_311707290.1">
    <property type="nucleotide sequence ID" value="NZ_JAVREL010000018.1"/>
</dbReference>
<evidence type="ECO:0000313" key="8">
    <source>
        <dbReference type="Proteomes" id="UP001183246"/>
    </source>
</evidence>
<evidence type="ECO:0000256" key="2">
    <source>
        <dbReference type="ARBA" id="ARBA00022692"/>
    </source>
</evidence>
<feature type="region of interest" description="Disordered" evidence="5">
    <location>
        <begin position="1"/>
        <end position="23"/>
    </location>
</feature>
<evidence type="ECO:0000256" key="3">
    <source>
        <dbReference type="ARBA" id="ARBA00022989"/>
    </source>
</evidence>
<evidence type="ECO:0000256" key="5">
    <source>
        <dbReference type="SAM" id="MobiDB-lite"/>
    </source>
</evidence>
<name>A0ABU2MYP8_9ACTN</name>
<sequence>MSLTERLGGPAARGALPGTGGPGGGAREAMARYATLPLRLFLGLTFLYAGIDKFTDAGPFSAAMSTDAMEGMLTATRDEAAAGWLAGLALDHPALFTGGIAVAELAVGAGVLLGVVTRLAAAGGALLSLSFWLTVSWPAEPYYLGQDLPYLLGFATLALAGGGPFSLGRVLTARRAQRSGRLFA</sequence>
<comment type="caution">
    <text evidence="7">The sequence shown here is derived from an EMBL/GenBank/DDBJ whole genome shotgun (WGS) entry which is preliminary data.</text>
</comment>
<evidence type="ECO:0000256" key="1">
    <source>
        <dbReference type="ARBA" id="ARBA00004141"/>
    </source>
</evidence>
<keyword evidence="3 6" id="KW-1133">Transmembrane helix</keyword>
<gene>
    <name evidence="7" type="ORF">RM590_26810</name>
</gene>
<comment type="subcellular location">
    <subcellularLocation>
        <location evidence="1">Membrane</location>
        <topology evidence="1">Multi-pass membrane protein</topology>
    </subcellularLocation>
</comment>
<dbReference type="PANTHER" id="PTHR39157:SF1">
    <property type="entry name" value="DOXX FAMILY PROTEIN"/>
    <property type="match status" value="1"/>
</dbReference>
<keyword evidence="8" id="KW-1185">Reference proteome</keyword>
<feature type="transmembrane region" description="Helical" evidence="6">
    <location>
        <begin position="94"/>
        <end position="113"/>
    </location>
</feature>
<keyword evidence="4 6" id="KW-0472">Membrane</keyword>
<feature type="transmembrane region" description="Helical" evidence="6">
    <location>
        <begin position="33"/>
        <end position="51"/>
    </location>
</feature>
<dbReference type="Pfam" id="PF07681">
    <property type="entry name" value="DoxX"/>
    <property type="match status" value="1"/>
</dbReference>
<proteinExistence type="predicted"/>
<dbReference type="PANTHER" id="PTHR39157">
    <property type="entry name" value="INTEGRAL MEMBRANE PROTEIN-RELATED"/>
    <property type="match status" value="1"/>
</dbReference>
<protein>
    <submittedName>
        <fullName evidence="7">DoxX family protein</fullName>
    </submittedName>
</protein>